<accession>A0A6J5SWH7</accession>
<dbReference type="Gene3D" id="3.40.50.300">
    <property type="entry name" value="P-loop containing nucleotide triphosphate hydrolases"/>
    <property type="match status" value="1"/>
</dbReference>
<evidence type="ECO:0000313" key="1">
    <source>
        <dbReference type="EMBL" id="CAB4147259.1"/>
    </source>
</evidence>
<sequence length="681" mass="74034">MTLDQVVGRFPSAKRAGTGYALQCPVHEDRVASVSATEKDGRVLIHCHAGCATADILSSVGLTMADLFEEVIRVPEPTPVLRSTSAAAVYDYTDLDGTLLHQVVRGADKSFRQRRPDGAGGWIWSASKTRALYHWPDLTGQPVVWIVEGEKDVETCRAHGLAATTNCGGAGKWKAEETAALVALAPSQVYVVPDHDVPGRRHAASVVEQLTTAGLSARLVVLPGLQAHGDVSDWFASGGTAARLLDLATAPPVEMPVIEHGSIPDLLRSEQTFVKLGEGAYSLEYPALGITLRAEQLHRDRDRDLHGELTVTTTMIGAKTIDGVLLWSSANFSSQRTRATLAQSCAGRSGAAGLDWLGAVETLSLRVQQAESEGTPIQPLADYGLPEVVSNWEVSGIPILQRHPMILFGDGGSAKSYLALHIASTLARRGIKVLYGDWEFSPEDHRERLERLCGWDGMPRDTLHYVRCASPMVSEAARLQRHIVQHGIQYFVCDSVGFAVPGRPEDAEHATAFFRAVRQLGIGSLHLAHTTKSLEHGEDKPFGSTFWSNGARSMFHIKRSNDAGDGANVIEVALSHKKSNTSRRLPAFGLRLTFDATTTRVDRFDVASSEELSAVLPVWQRIKALVAHRPLSVEELATELGEKTDTIGRTIRRMDGVFARDPDQRIRLAVSLTSNQQAGRF</sequence>
<gene>
    <name evidence="2" type="ORF">UFOVP1017_20</name>
    <name evidence="3" type="ORF">UFOVP1168_20</name>
    <name evidence="4" type="ORF">UFOVP1617_33</name>
    <name evidence="1" type="ORF">UFOVP511_20</name>
</gene>
<dbReference type="InterPro" id="IPR034154">
    <property type="entry name" value="TOPRIM_DnaG/twinkle"/>
</dbReference>
<proteinExistence type="predicted"/>
<dbReference type="CDD" id="cd01029">
    <property type="entry name" value="TOPRIM_primases"/>
    <property type="match status" value="1"/>
</dbReference>
<dbReference type="EMBL" id="LR797483">
    <property type="protein sequence ID" value="CAB4219600.1"/>
    <property type="molecule type" value="Genomic_DNA"/>
</dbReference>
<organism evidence="4">
    <name type="scientific">uncultured Caudovirales phage</name>
    <dbReference type="NCBI Taxonomy" id="2100421"/>
    <lineage>
        <taxon>Viruses</taxon>
        <taxon>Duplodnaviria</taxon>
        <taxon>Heunggongvirae</taxon>
        <taxon>Uroviricota</taxon>
        <taxon>Caudoviricetes</taxon>
        <taxon>Peduoviridae</taxon>
        <taxon>Maltschvirus</taxon>
        <taxon>Maltschvirus maltsch</taxon>
    </lineage>
</organism>
<evidence type="ECO:0000313" key="3">
    <source>
        <dbReference type="EMBL" id="CAB4187872.1"/>
    </source>
</evidence>
<evidence type="ECO:0000313" key="4">
    <source>
        <dbReference type="EMBL" id="CAB4219600.1"/>
    </source>
</evidence>
<dbReference type="EMBL" id="LR797116">
    <property type="protein sequence ID" value="CAB4187872.1"/>
    <property type="molecule type" value="Genomic_DNA"/>
</dbReference>
<reference evidence="4" key="1">
    <citation type="submission" date="2020-05" db="EMBL/GenBank/DDBJ databases">
        <authorList>
            <person name="Chiriac C."/>
            <person name="Salcher M."/>
            <person name="Ghai R."/>
            <person name="Kavagutti S V."/>
        </authorList>
    </citation>
    <scope>NUCLEOTIDE SEQUENCE</scope>
</reference>
<protein>
    <submittedName>
        <fullName evidence="4">Archaeal primase DnaG/twinkle, TOPRIM domain</fullName>
    </submittedName>
</protein>
<dbReference type="Pfam" id="PF13481">
    <property type="entry name" value="AAA_25"/>
    <property type="match status" value="1"/>
</dbReference>
<dbReference type="SUPFAM" id="SSF56731">
    <property type="entry name" value="DNA primase core"/>
    <property type="match status" value="1"/>
</dbReference>
<name>A0A6J5SWH7_9CAUD</name>
<dbReference type="EMBL" id="LR796490">
    <property type="protein sequence ID" value="CAB4147259.1"/>
    <property type="molecule type" value="Genomic_DNA"/>
</dbReference>
<dbReference type="SUPFAM" id="SSF52540">
    <property type="entry name" value="P-loop containing nucleoside triphosphate hydrolases"/>
    <property type="match status" value="1"/>
</dbReference>
<dbReference type="Gene3D" id="3.40.1360.10">
    <property type="match status" value="1"/>
</dbReference>
<dbReference type="InterPro" id="IPR027417">
    <property type="entry name" value="P-loop_NTPase"/>
</dbReference>
<dbReference type="EMBL" id="LR796968">
    <property type="protein sequence ID" value="CAB4178506.1"/>
    <property type="molecule type" value="Genomic_DNA"/>
</dbReference>
<evidence type="ECO:0000313" key="2">
    <source>
        <dbReference type="EMBL" id="CAB4178506.1"/>
    </source>
</evidence>